<sequence length="185" mass="20650">MNNETIKKAQDNMEKSISVFEKNLGSIRAGVANAALLDGVQVEYYGAPTPLTQMSSVTIPEPRVLLITPYDQNSVDDIEHALLASNLGLTPANDGKVIRLVIPQLTGERRQEIAKEVNKIAEEGKIAVRNVRRDAMNSLKKQQKDDEITEDEQRNLEKEVQKVTDQATKKIDELADKKRKEITQG</sequence>
<dbReference type="Pfam" id="PF01765">
    <property type="entry name" value="RRF"/>
    <property type="match status" value="1"/>
</dbReference>
<dbReference type="NCBIfam" id="TIGR00496">
    <property type="entry name" value="frr"/>
    <property type="match status" value="1"/>
</dbReference>
<evidence type="ECO:0000256" key="5">
    <source>
        <dbReference type="HAMAP-Rule" id="MF_00040"/>
    </source>
</evidence>
<dbReference type="Gene3D" id="3.30.1360.40">
    <property type="match status" value="1"/>
</dbReference>
<proteinExistence type="inferred from homology"/>
<dbReference type="Proteomes" id="UP000033682">
    <property type="component" value="Unassembled WGS sequence"/>
</dbReference>
<dbReference type="Gene3D" id="1.10.132.20">
    <property type="entry name" value="Ribosome-recycling factor"/>
    <property type="match status" value="1"/>
</dbReference>
<evidence type="ECO:0000313" key="9">
    <source>
        <dbReference type="Proteomes" id="UP000033682"/>
    </source>
</evidence>
<dbReference type="GO" id="GO:0006415">
    <property type="term" value="P:translational termination"/>
    <property type="evidence" value="ECO:0007669"/>
    <property type="project" value="UniProtKB-UniRule"/>
</dbReference>
<evidence type="ECO:0000256" key="2">
    <source>
        <dbReference type="ARBA" id="ARBA00005912"/>
    </source>
</evidence>
<dbReference type="AlphaFoldDB" id="A0A0F4LVH4"/>
<gene>
    <name evidence="5 8" type="primary">frr</name>
    <name evidence="8" type="ORF">JF72_08060</name>
</gene>
<dbReference type="PANTHER" id="PTHR20982">
    <property type="entry name" value="RIBOSOME RECYCLING FACTOR"/>
    <property type="match status" value="1"/>
</dbReference>
<protein>
    <recommendedName>
        <fullName evidence="5">Ribosome-recycling factor</fullName>
        <shortName evidence="5">RRF</shortName>
    </recommendedName>
    <alternativeName>
        <fullName evidence="5">Ribosome-releasing factor</fullName>
    </alternativeName>
</protein>
<comment type="caution">
    <text evidence="8">The sequence shown here is derived from an EMBL/GenBank/DDBJ whole genome shotgun (WGS) entry which is preliminary data.</text>
</comment>
<dbReference type="SUPFAM" id="SSF55194">
    <property type="entry name" value="Ribosome recycling factor, RRF"/>
    <property type="match status" value="1"/>
</dbReference>
<dbReference type="HOGENOM" id="CLU_073981_2_0_9"/>
<dbReference type="PATRIC" id="fig|303541.3.peg.963"/>
<keyword evidence="3 5" id="KW-0963">Cytoplasm</keyword>
<dbReference type="PANTHER" id="PTHR20982:SF3">
    <property type="entry name" value="MITOCHONDRIAL RIBOSOME RECYCLING FACTOR PSEUDO 1"/>
    <property type="match status" value="1"/>
</dbReference>
<keyword evidence="9" id="KW-1185">Reference proteome</keyword>
<evidence type="ECO:0000256" key="3">
    <source>
        <dbReference type="ARBA" id="ARBA00022490"/>
    </source>
</evidence>
<dbReference type="CDD" id="cd00520">
    <property type="entry name" value="RRF"/>
    <property type="match status" value="1"/>
</dbReference>
<organism evidence="8 9">
    <name type="scientific">Lactobacillus apis</name>
    <dbReference type="NCBI Taxonomy" id="303541"/>
    <lineage>
        <taxon>Bacteria</taxon>
        <taxon>Bacillati</taxon>
        <taxon>Bacillota</taxon>
        <taxon>Bacilli</taxon>
        <taxon>Lactobacillales</taxon>
        <taxon>Lactobacillaceae</taxon>
        <taxon>Lactobacillus</taxon>
    </lineage>
</organism>
<feature type="compositionally biased region" description="Basic and acidic residues" evidence="6">
    <location>
        <begin position="142"/>
        <end position="166"/>
    </location>
</feature>
<evidence type="ECO:0000259" key="7">
    <source>
        <dbReference type="Pfam" id="PF01765"/>
    </source>
</evidence>
<dbReference type="FunFam" id="3.30.1360.40:FF:000001">
    <property type="entry name" value="Ribosome-recycling factor"/>
    <property type="match status" value="1"/>
</dbReference>
<accession>A0A0F4LVH4</accession>
<dbReference type="STRING" id="303541.JF72_08060"/>
<reference evidence="8 9" key="1">
    <citation type="submission" date="2015-01" db="EMBL/GenBank/DDBJ databases">
        <title>Comparative genomics of the lactic acid bacteria isolated from the honey bee gut.</title>
        <authorList>
            <person name="Ellegaard K.M."/>
            <person name="Tamarit D."/>
            <person name="Javelind E."/>
            <person name="Olofsson T."/>
            <person name="Andersson S.G."/>
            <person name="Vasquez A."/>
        </authorList>
    </citation>
    <scope>NUCLEOTIDE SEQUENCE [LARGE SCALE GENOMIC DNA]</scope>
    <source>
        <strain evidence="8 9">Hma11</strain>
    </source>
</reference>
<dbReference type="RefSeq" id="WP_046307059.1">
    <property type="nucleotide sequence ID" value="NZ_BMCV01000001.1"/>
</dbReference>
<dbReference type="FunFam" id="1.10.132.20:FF:000001">
    <property type="entry name" value="Ribosome-recycling factor"/>
    <property type="match status" value="1"/>
</dbReference>
<evidence type="ECO:0000256" key="6">
    <source>
        <dbReference type="SAM" id="MobiDB-lite"/>
    </source>
</evidence>
<comment type="function">
    <text evidence="5">Responsible for the release of ribosomes from messenger RNA at the termination of protein biosynthesis. May increase the efficiency of translation by recycling ribosomes from one round of translation to another.</text>
</comment>
<evidence type="ECO:0000256" key="4">
    <source>
        <dbReference type="ARBA" id="ARBA00022917"/>
    </source>
</evidence>
<dbReference type="InterPro" id="IPR023584">
    <property type="entry name" value="Ribosome_recyc_fac_dom"/>
</dbReference>
<evidence type="ECO:0000256" key="1">
    <source>
        <dbReference type="ARBA" id="ARBA00004496"/>
    </source>
</evidence>
<comment type="subcellular location">
    <subcellularLocation>
        <location evidence="1 5">Cytoplasm</location>
    </subcellularLocation>
</comment>
<keyword evidence="4 5" id="KW-0648">Protein biosynthesis</keyword>
<dbReference type="HAMAP" id="MF_00040">
    <property type="entry name" value="RRF"/>
    <property type="match status" value="1"/>
</dbReference>
<name>A0A0F4LVH4_9LACO</name>
<feature type="region of interest" description="Disordered" evidence="6">
    <location>
        <begin position="137"/>
        <end position="166"/>
    </location>
</feature>
<dbReference type="EMBL" id="JXLG01000005">
    <property type="protein sequence ID" value="KJY61516.1"/>
    <property type="molecule type" value="Genomic_DNA"/>
</dbReference>
<feature type="domain" description="Ribosome recycling factor" evidence="7">
    <location>
        <begin position="20"/>
        <end position="182"/>
    </location>
</feature>
<dbReference type="OrthoDB" id="9804006at2"/>
<dbReference type="InterPro" id="IPR036191">
    <property type="entry name" value="RRF_sf"/>
</dbReference>
<dbReference type="GO" id="GO:0005737">
    <property type="term" value="C:cytoplasm"/>
    <property type="evidence" value="ECO:0007669"/>
    <property type="project" value="UniProtKB-SubCell"/>
</dbReference>
<dbReference type="GO" id="GO:0043023">
    <property type="term" value="F:ribosomal large subunit binding"/>
    <property type="evidence" value="ECO:0007669"/>
    <property type="project" value="TreeGrafter"/>
</dbReference>
<comment type="similarity">
    <text evidence="2 5">Belongs to the RRF family.</text>
</comment>
<evidence type="ECO:0000313" key="8">
    <source>
        <dbReference type="EMBL" id="KJY61516.1"/>
    </source>
</evidence>
<dbReference type="InterPro" id="IPR002661">
    <property type="entry name" value="Ribosome_recyc_fac"/>
</dbReference>